<organism evidence="3 4">
    <name type="scientific">Propionivibrio dicarboxylicus</name>
    <dbReference type="NCBI Taxonomy" id="83767"/>
    <lineage>
        <taxon>Bacteria</taxon>
        <taxon>Pseudomonadati</taxon>
        <taxon>Pseudomonadota</taxon>
        <taxon>Betaproteobacteria</taxon>
        <taxon>Rhodocyclales</taxon>
        <taxon>Rhodocyclaceae</taxon>
        <taxon>Propionivibrio</taxon>
    </lineage>
</organism>
<dbReference type="Gene3D" id="3.40.190.10">
    <property type="entry name" value="Periplasmic binding protein-like II"/>
    <property type="match status" value="2"/>
</dbReference>
<sequence>MSVSDALRQQLAPRGRLRASINLGNPVLARRDAPDAAPHGVSIDLAGALAERLGVGLDFVVFDSASQSVDAVADDRADIGFFAIDPKRGETIAFTDAYLHIEGWYAVRQDSPITASTEVDRPGLRVAVGRGSAYDLFLTRELHHAEIIRAPNPQAVTPLFVEQGLDVAAGVKQQLEMDMRQIPGLRLLPERFMVIRQAMGLAQNRGPDARAFLAAFVESLKADGFVADALRRHGIGGATVAPPACTF</sequence>
<reference evidence="3 4" key="1">
    <citation type="submission" date="2016-10" db="EMBL/GenBank/DDBJ databases">
        <authorList>
            <person name="de Groot N.N."/>
        </authorList>
    </citation>
    <scope>NUCLEOTIDE SEQUENCE [LARGE SCALE GENOMIC DNA]</scope>
    <source>
        <strain evidence="3 4">DSM 5885</strain>
    </source>
</reference>
<evidence type="ECO:0000313" key="4">
    <source>
        <dbReference type="Proteomes" id="UP000198607"/>
    </source>
</evidence>
<accession>A0A1G8JGV8</accession>
<dbReference type="CDD" id="cd13623">
    <property type="entry name" value="PBP2_AA_hypothetical"/>
    <property type="match status" value="1"/>
</dbReference>
<gene>
    <name evidence="3" type="ORF">SAMN05660652_03208</name>
</gene>
<dbReference type="EMBL" id="FNCY01000016">
    <property type="protein sequence ID" value="SDI30519.1"/>
    <property type="molecule type" value="Genomic_DNA"/>
</dbReference>
<protein>
    <submittedName>
        <fullName evidence="3">Amino acid ABC transporter substrate-binding protein, PAAT family (TC 3.A.1.3.-)</fullName>
    </submittedName>
</protein>
<evidence type="ECO:0000256" key="1">
    <source>
        <dbReference type="ARBA" id="ARBA00022729"/>
    </source>
</evidence>
<dbReference type="AlphaFoldDB" id="A0A1G8JGV8"/>
<evidence type="ECO:0000259" key="2">
    <source>
        <dbReference type="SMART" id="SM00062"/>
    </source>
</evidence>
<dbReference type="SUPFAM" id="SSF53850">
    <property type="entry name" value="Periplasmic binding protein-like II"/>
    <property type="match status" value="1"/>
</dbReference>
<keyword evidence="4" id="KW-1185">Reference proteome</keyword>
<dbReference type="RefSeq" id="WP_091938979.1">
    <property type="nucleotide sequence ID" value="NZ_FNCY01000016.1"/>
</dbReference>
<feature type="domain" description="Solute-binding protein family 3/N-terminal" evidence="2">
    <location>
        <begin position="16"/>
        <end position="237"/>
    </location>
</feature>
<dbReference type="OrthoDB" id="571173at2"/>
<dbReference type="Pfam" id="PF00497">
    <property type="entry name" value="SBP_bac_3"/>
    <property type="match status" value="1"/>
</dbReference>
<dbReference type="STRING" id="83767.SAMN05660652_03208"/>
<dbReference type="Proteomes" id="UP000198607">
    <property type="component" value="Unassembled WGS sequence"/>
</dbReference>
<dbReference type="SMART" id="SM00062">
    <property type="entry name" value="PBPb"/>
    <property type="match status" value="1"/>
</dbReference>
<evidence type="ECO:0000313" key="3">
    <source>
        <dbReference type="EMBL" id="SDI30519.1"/>
    </source>
</evidence>
<dbReference type="InterPro" id="IPR001638">
    <property type="entry name" value="Solute-binding_3/MltF_N"/>
</dbReference>
<keyword evidence="1" id="KW-0732">Signal</keyword>
<dbReference type="PANTHER" id="PTHR35936">
    <property type="entry name" value="MEMBRANE-BOUND LYTIC MUREIN TRANSGLYCOSYLASE F"/>
    <property type="match status" value="1"/>
</dbReference>
<proteinExistence type="predicted"/>
<name>A0A1G8JGV8_9RHOO</name>
<dbReference type="PANTHER" id="PTHR35936:SF17">
    <property type="entry name" value="ARGININE-BINDING EXTRACELLULAR PROTEIN ARTP"/>
    <property type="match status" value="1"/>
</dbReference>